<dbReference type="GO" id="GO:0046452">
    <property type="term" value="P:dihydrofolate metabolic process"/>
    <property type="evidence" value="ECO:0007669"/>
    <property type="project" value="TreeGrafter"/>
</dbReference>
<evidence type="ECO:0000256" key="1">
    <source>
        <dbReference type="ARBA" id="ARBA00004903"/>
    </source>
</evidence>
<evidence type="ECO:0000256" key="6">
    <source>
        <dbReference type="ARBA" id="ARBA00023002"/>
    </source>
</evidence>
<sequence>MNLIAAVDRNWSIGFKGSLLYHIKEDMKFFKEKTDGKVVVMGRKTLESLPGGKPLSNRINIVLSSNKDFSAPGCIVCRSFPELFGKIKAYDTDDIFVIGGESLYNMLMPYCKFAYITEVDGEKEADRAINNISKNPSWRLADESEFKSDGNVNYVFKTYQNTLVRKM</sequence>
<comment type="similarity">
    <text evidence="2">Belongs to the dihydrofolate reductase family.</text>
</comment>
<dbReference type="Gene3D" id="3.40.430.10">
    <property type="entry name" value="Dihydrofolate Reductase, subunit A"/>
    <property type="match status" value="1"/>
</dbReference>
<dbReference type="AlphaFoldDB" id="A0A926IN15"/>
<gene>
    <name evidence="8" type="ORF">H8706_07105</name>
</gene>
<dbReference type="EC" id="1.5.1.3" evidence="3"/>
<dbReference type="PANTHER" id="PTHR48069">
    <property type="entry name" value="DIHYDROFOLATE REDUCTASE"/>
    <property type="match status" value="1"/>
</dbReference>
<dbReference type="CDD" id="cd00209">
    <property type="entry name" value="DHFR"/>
    <property type="match status" value="1"/>
</dbReference>
<evidence type="ECO:0000313" key="9">
    <source>
        <dbReference type="Proteomes" id="UP000647416"/>
    </source>
</evidence>
<keyword evidence="9" id="KW-1185">Reference proteome</keyword>
<keyword evidence="5" id="KW-0521">NADP</keyword>
<dbReference type="PROSITE" id="PS51330">
    <property type="entry name" value="DHFR_2"/>
    <property type="match status" value="1"/>
</dbReference>
<comment type="pathway">
    <text evidence="1">Cofactor biosynthesis; tetrahydrofolate biosynthesis; 5,6,7,8-tetrahydrofolate from 7,8-dihydrofolate: step 1/1.</text>
</comment>
<keyword evidence="6" id="KW-0560">Oxidoreductase</keyword>
<name>A0A926IN15_9FIRM</name>
<dbReference type="Pfam" id="PF00186">
    <property type="entry name" value="DHFR_1"/>
    <property type="match status" value="1"/>
</dbReference>
<dbReference type="InterPro" id="IPR012259">
    <property type="entry name" value="DHFR"/>
</dbReference>
<proteinExistence type="inferred from homology"/>
<evidence type="ECO:0000256" key="5">
    <source>
        <dbReference type="ARBA" id="ARBA00022857"/>
    </source>
</evidence>
<evidence type="ECO:0000313" key="8">
    <source>
        <dbReference type="EMBL" id="MBC8596637.1"/>
    </source>
</evidence>
<dbReference type="InterPro" id="IPR001796">
    <property type="entry name" value="DHFR_dom"/>
</dbReference>
<evidence type="ECO:0000256" key="3">
    <source>
        <dbReference type="ARBA" id="ARBA00012856"/>
    </source>
</evidence>
<dbReference type="InterPro" id="IPR024072">
    <property type="entry name" value="DHFR-like_dom_sf"/>
</dbReference>
<dbReference type="RefSeq" id="WP_262432081.1">
    <property type="nucleotide sequence ID" value="NZ_JACRTE010000007.1"/>
</dbReference>
<dbReference type="GO" id="GO:0050661">
    <property type="term" value="F:NADP binding"/>
    <property type="evidence" value="ECO:0007669"/>
    <property type="project" value="InterPro"/>
</dbReference>
<dbReference type="GO" id="GO:0004146">
    <property type="term" value="F:dihydrofolate reductase activity"/>
    <property type="evidence" value="ECO:0007669"/>
    <property type="project" value="UniProtKB-EC"/>
</dbReference>
<dbReference type="Proteomes" id="UP000647416">
    <property type="component" value="Unassembled WGS sequence"/>
</dbReference>
<dbReference type="GO" id="GO:0046654">
    <property type="term" value="P:tetrahydrofolate biosynthetic process"/>
    <property type="evidence" value="ECO:0007669"/>
    <property type="project" value="InterPro"/>
</dbReference>
<comment type="caution">
    <text evidence="8">The sequence shown here is derived from an EMBL/GenBank/DDBJ whole genome shotgun (WGS) entry which is preliminary data.</text>
</comment>
<evidence type="ECO:0000259" key="7">
    <source>
        <dbReference type="PROSITE" id="PS51330"/>
    </source>
</evidence>
<feature type="domain" description="DHFR" evidence="7">
    <location>
        <begin position="1"/>
        <end position="161"/>
    </location>
</feature>
<dbReference type="GO" id="GO:0006730">
    <property type="term" value="P:one-carbon metabolic process"/>
    <property type="evidence" value="ECO:0007669"/>
    <property type="project" value="UniProtKB-KW"/>
</dbReference>
<keyword evidence="4" id="KW-0554">One-carbon metabolism</keyword>
<evidence type="ECO:0000256" key="2">
    <source>
        <dbReference type="ARBA" id="ARBA00009539"/>
    </source>
</evidence>
<protein>
    <recommendedName>
        <fullName evidence="3">dihydrofolate reductase</fullName>
        <ecNumber evidence="3">1.5.1.3</ecNumber>
    </recommendedName>
</protein>
<dbReference type="SUPFAM" id="SSF53597">
    <property type="entry name" value="Dihydrofolate reductase-like"/>
    <property type="match status" value="1"/>
</dbReference>
<dbReference type="EMBL" id="JACRTE010000007">
    <property type="protein sequence ID" value="MBC8596637.1"/>
    <property type="molecule type" value="Genomic_DNA"/>
</dbReference>
<organism evidence="8 9">
    <name type="scientific">Qingrenia yutianensis</name>
    <dbReference type="NCBI Taxonomy" id="2763676"/>
    <lineage>
        <taxon>Bacteria</taxon>
        <taxon>Bacillati</taxon>
        <taxon>Bacillota</taxon>
        <taxon>Clostridia</taxon>
        <taxon>Eubacteriales</taxon>
        <taxon>Oscillospiraceae</taxon>
        <taxon>Qingrenia</taxon>
    </lineage>
</organism>
<evidence type="ECO:0000256" key="4">
    <source>
        <dbReference type="ARBA" id="ARBA00022563"/>
    </source>
</evidence>
<dbReference type="PRINTS" id="PR00070">
    <property type="entry name" value="DHFR"/>
</dbReference>
<dbReference type="PANTHER" id="PTHR48069:SF3">
    <property type="entry name" value="DIHYDROFOLATE REDUCTASE"/>
    <property type="match status" value="1"/>
</dbReference>
<accession>A0A926IN15</accession>
<dbReference type="GO" id="GO:0046655">
    <property type="term" value="P:folic acid metabolic process"/>
    <property type="evidence" value="ECO:0007669"/>
    <property type="project" value="TreeGrafter"/>
</dbReference>
<reference evidence="8" key="1">
    <citation type="submission" date="2020-08" db="EMBL/GenBank/DDBJ databases">
        <title>Genome public.</title>
        <authorList>
            <person name="Liu C."/>
            <person name="Sun Q."/>
        </authorList>
    </citation>
    <scope>NUCLEOTIDE SEQUENCE</scope>
    <source>
        <strain evidence="8">NSJ-50</strain>
    </source>
</reference>